<accession>A0AA38IA56</accession>
<dbReference type="AlphaFoldDB" id="A0AA38IA56"/>
<name>A0AA38IA56_9CUCU</name>
<feature type="domain" description="ABC transporter" evidence="9">
    <location>
        <begin position="67"/>
        <end position="300"/>
    </location>
</feature>
<comment type="subcellular location">
    <subcellularLocation>
        <location evidence="1">Membrane</location>
        <topology evidence="1">Multi-pass membrane protein</topology>
    </subcellularLocation>
</comment>
<dbReference type="PROSITE" id="PS50893">
    <property type="entry name" value="ABC_TRANSPORTER_2"/>
    <property type="match status" value="1"/>
</dbReference>
<dbReference type="FunFam" id="3.40.50.300:FF:000163">
    <property type="entry name" value="Multidrug resistance-associated protein member 4"/>
    <property type="match status" value="1"/>
</dbReference>
<evidence type="ECO:0000256" key="2">
    <source>
        <dbReference type="ARBA" id="ARBA00022448"/>
    </source>
</evidence>
<evidence type="ECO:0000256" key="5">
    <source>
        <dbReference type="ARBA" id="ARBA00022840"/>
    </source>
</evidence>
<dbReference type="InterPro" id="IPR003439">
    <property type="entry name" value="ABC_transporter-like_ATP-bd"/>
</dbReference>
<evidence type="ECO:0000256" key="7">
    <source>
        <dbReference type="ARBA" id="ARBA00023136"/>
    </source>
</evidence>
<evidence type="ECO:0000256" key="4">
    <source>
        <dbReference type="ARBA" id="ARBA00022741"/>
    </source>
</evidence>
<dbReference type="GO" id="GO:0016887">
    <property type="term" value="F:ATP hydrolysis activity"/>
    <property type="evidence" value="ECO:0007669"/>
    <property type="project" value="InterPro"/>
</dbReference>
<dbReference type="Proteomes" id="UP001168821">
    <property type="component" value="Unassembled WGS sequence"/>
</dbReference>
<dbReference type="GO" id="GO:0016020">
    <property type="term" value="C:membrane"/>
    <property type="evidence" value="ECO:0007669"/>
    <property type="project" value="UniProtKB-SubCell"/>
</dbReference>
<dbReference type="PROSITE" id="PS00211">
    <property type="entry name" value="ABC_TRANSPORTER_1"/>
    <property type="match status" value="1"/>
</dbReference>
<keyword evidence="4" id="KW-0547">Nucleotide-binding</keyword>
<evidence type="ECO:0000313" key="11">
    <source>
        <dbReference type="Proteomes" id="UP001168821"/>
    </source>
</evidence>
<dbReference type="InterPro" id="IPR027417">
    <property type="entry name" value="P-loop_NTPase"/>
</dbReference>
<protein>
    <recommendedName>
        <fullName evidence="9">ABC transporter domain-containing protein</fullName>
    </recommendedName>
</protein>
<dbReference type="EMBL" id="JALNTZ010000005">
    <property type="protein sequence ID" value="KAJ3652322.1"/>
    <property type="molecule type" value="Genomic_DNA"/>
</dbReference>
<evidence type="ECO:0000256" key="8">
    <source>
        <dbReference type="SAM" id="Phobius"/>
    </source>
</evidence>
<evidence type="ECO:0000256" key="6">
    <source>
        <dbReference type="ARBA" id="ARBA00022989"/>
    </source>
</evidence>
<dbReference type="SUPFAM" id="SSF52540">
    <property type="entry name" value="P-loop containing nucleoside triphosphate hydrolases"/>
    <property type="match status" value="1"/>
</dbReference>
<dbReference type="PANTHER" id="PTHR24223:SF448">
    <property type="entry name" value="FI20146P1-RELATED"/>
    <property type="match status" value="1"/>
</dbReference>
<keyword evidence="7 8" id="KW-0472">Membrane</keyword>
<evidence type="ECO:0000256" key="3">
    <source>
        <dbReference type="ARBA" id="ARBA00022692"/>
    </source>
</evidence>
<sequence>MYVGYIGLAITQCISLLGLFQYGMRTWTDLDSQMTSVERVVEYAKLSPEQDTGTNTPSPDWPKTGKIAFRSVSMRYPGGSSPVLKRISFDIRSGEKIGVVGRTGAGKSSLISVLFRLFPFHGHVIIDGIDTKSILLATLRSKISIIPQDPVLFLGTLRQNVDPFEEYSDSQLWNALEEVELRGMVANWGSGLETIILEGGFNVSVGQRQLLCLVRAILKTVNIIILDEATANVDLKTDEVIQRVIRRRFQDCTVLTIAHRLNAIMDSDKMLVMDGGTIAEFGPPQVLLKNPSGQFYNLVKRSGNKEENVEPGKSAVL</sequence>
<keyword evidence="2" id="KW-0813">Transport</keyword>
<reference evidence="10" key="1">
    <citation type="journal article" date="2023" name="G3 (Bethesda)">
        <title>Whole genome assemblies of Zophobas morio and Tenebrio molitor.</title>
        <authorList>
            <person name="Kaur S."/>
            <person name="Stinson S.A."/>
            <person name="diCenzo G.C."/>
        </authorList>
    </citation>
    <scope>NUCLEOTIDE SEQUENCE</scope>
    <source>
        <strain evidence="10">QUZm001</strain>
    </source>
</reference>
<dbReference type="Gene3D" id="3.40.50.300">
    <property type="entry name" value="P-loop containing nucleotide triphosphate hydrolases"/>
    <property type="match status" value="1"/>
</dbReference>
<keyword evidence="5" id="KW-0067">ATP-binding</keyword>
<gene>
    <name evidence="10" type="ORF">Zmor_018300</name>
</gene>
<dbReference type="GO" id="GO:0005524">
    <property type="term" value="F:ATP binding"/>
    <property type="evidence" value="ECO:0007669"/>
    <property type="project" value="UniProtKB-KW"/>
</dbReference>
<proteinExistence type="predicted"/>
<evidence type="ECO:0000259" key="9">
    <source>
        <dbReference type="PROSITE" id="PS50893"/>
    </source>
</evidence>
<evidence type="ECO:0000256" key="1">
    <source>
        <dbReference type="ARBA" id="ARBA00004141"/>
    </source>
</evidence>
<dbReference type="InterPro" id="IPR003593">
    <property type="entry name" value="AAA+_ATPase"/>
</dbReference>
<organism evidence="10 11">
    <name type="scientific">Zophobas morio</name>
    <dbReference type="NCBI Taxonomy" id="2755281"/>
    <lineage>
        <taxon>Eukaryota</taxon>
        <taxon>Metazoa</taxon>
        <taxon>Ecdysozoa</taxon>
        <taxon>Arthropoda</taxon>
        <taxon>Hexapoda</taxon>
        <taxon>Insecta</taxon>
        <taxon>Pterygota</taxon>
        <taxon>Neoptera</taxon>
        <taxon>Endopterygota</taxon>
        <taxon>Coleoptera</taxon>
        <taxon>Polyphaga</taxon>
        <taxon>Cucujiformia</taxon>
        <taxon>Tenebrionidae</taxon>
        <taxon>Zophobas</taxon>
    </lineage>
</organism>
<dbReference type="InterPro" id="IPR050173">
    <property type="entry name" value="ABC_transporter_C-like"/>
</dbReference>
<dbReference type="Pfam" id="PF00005">
    <property type="entry name" value="ABC_tran"/>
    <property type="match status" value="1"/>
</dbReference>
<keyword evidence="11" id="KW-1185">Reference proteome</keyword>
<dbReference type="CDD" id="cd03244">
    <property type="entry name" value="ABCC_MRP_domain2"/>
    <property type="match status" value="1"/>
</dbReference>
<evidence type="ECO:0000313" key="10">
    <source>
        <dbReference type="EMBL" id="KAJ3652322.1"/>
    </source>
</evidence>
<comment type="caution">
    <text evidence="10">The sequence shown here is derived from an EMBL/GenBank/DDBJ whole genome shotgun (WGS) entry which is preliminary data.</text>
</comment>
<dbReference type="PANTHER" id="PTHR24223">
    <property type="entry name" value="ATP-BINDING CASSETTE SUB-FAMILY C"/>
    <property type="match status" value="1"/>
</dbReference>
<feature type="transmembrane region" description="Helical" evidence="8">
    <location>
        <begin position="6"/>
        <end position="24"/>
    </location>
</feature>
<keyword evidence="3 8" id="KW-0812">Transmembrane</keyword>
<dbReference type="SMART" id="SM00382">
    <property type="entry name" value="AAA"/>
    <property type="match status" value="1"/>
</dbReference>
<dbReference type="GO" id="GO:0042626">
    <property type="term" value="F:ATPase-coupled transmembrane transporter activity"/>
    <property type="evidence" value="ECO:0007669"/>
    <property type="project" value="TreeGrafter"/>
</dbReference>
<keyword evidence="6 8" id="KW-1133">Transmembrane helix</keyword>
<dbReference type="InterPro" id="IPR017871">
    <property type="entry name" value="ABC_transporter-like_CS"/>
</dbReference>